<feature type="compositionally biased region" description="Pro residues" evidence="8">
    <location>
        <begin position="18"/>
        <end position="30"/>
    </location>
</feature>
<comment type="caution">
    <text evidence="10">The sequence shown here is derived from an EMBL/GenBank/DDBJ whole genome shotgun (WGS) entry which is preliminary data.</text>
</comment>
<dbReference type="Pfam" id="PF13359">
    <property type="entry name" value="DDE_Tnp_4"/>
    <property type="match status" value="1"/>
</dbReference>
<feature type="domain" description="DDE Tnp4" evidence="9">
    <location>
        <begin position="174"/>
        <end position="331"/>
    </location>
</feature>
<dbReference type="PANTHER" id="PTHR22930">
    <property type="match status" value="1"/>
</dbReference>
<comment type="subcellular location">
    <subcellularLocation>
        <location evidence="2">Nucleus</location>
    </subcellularLocation>
</comment>
<evidence type="ECO:0000256" key="1">
    <source>
        <dbReference type="ARBA" id="ARBA00001968"/>
    </source>
</evidence>
<dbReference type="AlphaFoldDB" id="A0A8J5KVH1"/>
<dbReference type="InterPro" id="IPR045249">
    <property type="entry name" value="HARBI1-like"/>
</dbReference>
<keyword evidence="11" id="KW-1185">Reference proteome</keyword>
<keyword evidence="4" id="KW-0540">Nuclease</keyword>
<gene>
    <name evidence="10" type="ORF">ZIOFF_042428</name>
</gene>
<reference evidence="10 11" key="1">
    <citation type="submission" date="2020-08" db="EMBL/GenBank/DDBJ databases">
        <title>Plant Genome Project.</title>
        <authorList>
            <person name="Zhang R.-G."/>
        </authorList>
    </citation>
    <scope>NUCLEOTIDE SEQUENCE [LARGE SCALE GENOMIC DNA]</scope>
    <source>
        <tissue evidence="10">Rhizome</tissue>
    </source>
</reference>
<evidence type="ECO:0000256" key="3">
    <source>
        <dbReference type="ARBA" id="ARBA00006958"/>
    </source>
</evidence>
<dbReference type="GO" id="GO:0046872">
    <property type="term" value="F:metal ion binding"/>
    <property type="evidence" value="ECO:0007669"/>
    <property type="project" value="UniProtKB-KW"/>
</dbReference>
<organism evidence="10 11">
    <name type="scientific">Zingiber officinale</name>
    <name type="common">Ginger</name>
    <name type="synonym">Amomum zingiber</name>
    <dbReference type="NCBI Taxonomy" id="94328"/>
    <lineage>
        <taxon>Eukaryota</taxon>
        <taxon>Viridiplantae</taxon>
        <taxon>Streptophyta</taxon>
        <taxon>Embryophyta</taxon>
        <taxon>Tracheophyta</taxon>
        <taxon>Spermatophyta</taxon>
        <taxon>Magnoliopsida</taxon>
        <taxon>Liliopsida</taxon>
        <taxon>Zingiberales</taxon>
        <taxon>Zingiberaceae</taxon>
        <taxon>Zingiber</taxon>
    </lineage>
</organism>
<comment type="cofactor">
    <cofactor evidence="1">
        <name>a divalent metal cation</name>
        <dbReference type="ChEBI" id="CHEBI:60240"/>
    </cofactor>
</comment>
<dbReference type="GO" id="GO:0016787">
    <property type="term" value="F:hydrolase activity"/>
    <property type="evidence" value="ECO:0007669"/>
    <property type="project" value="UniProtKB-KW"/>
</dbReference>
<evidence type="ECO:0000256" key="7">
    <source>
        <dbReference type="ARBA" id="ARBA00023242"/>
    </source>
</evidence>
<accession>A0A8J5KVH1</accession>
<evidence type="ECO:0000256" key="5">
    <source>
        <dbReference type="ARBA" id="ARBA00022723"/>
    </source>
</evidence>
<dbReference type="GO" id="GO:0004518">
    <property type="term" value="F:nuclease activity"/>
    <property type="evidence" value="ECO:0007669"/>
    <property type="project" value="UniProtKB-KW"/>
</dbReference>
<evidence type="ECO:0000313" key="10">
    <source>
        <dbReference type="EMBL" id="KAG6494667.1"/>
    </source>
</evidence>
<dbReference type="GO" id="GO:0005634">
    <property type="term" value="C:nucleus"/>
    <property type="evidence" value="ECO:0007669"/>
    <property type="project" value="UniProtKB-SubCell"/>
</dbReference>
<evidence type="ECO:0000256" key="8">
    <source>
        <dbReference type="SAM" id="MobiDB-lite"/>
    </source>
</evidence>
<protein>
    <recommendedName>
        <fullName evidence="9">DDE Tnp4 domain-containing protein</fullName>
    </recommendedName>
</protein>
<evidence type="ECO:0000256" key="4">
    <source>
        <dbReference type="ARBA" id="ARBA00022722"/>
    </source>
</evidence>
<evidence type="ECO:0000256" key="2">
    <source>
        <dbReference type="ARBA" id="ARBA00004123"/>
    </source>
</evidence>
<comment type="similarity">
    <text evidence="3">Belongs to the HARBI1 family.</text>
</comment>
<dbReference type="Proteomes" id="UP000734854">
    <property type="component" value="Unassembled WGS sequence"/>
</dbReference>
<dbReference type="InterPro" id="IPR027806">
    <property type="entry name" value="HARBI1_dom"/>
</dbReference>
<dbReference type="EMBL" id="JACMSC010000012">
    <property type="protein sequence ID" value="KAG6494667.1"/>
    <property type="molecule type" value="Genomic_DNA"/>
</dbReference>
<keyword evidence="6" id="KW-0378">Hydrolase</keyword>
<dbReference type="PANTHER" id="PTHR22930:SF270">
    <property type="entry name" value="OS01G0186900 PROTEIN"/>
    <property type="match status" value="1"/>
</dbReference>
<proteinExistence type="inferred from homology"/>
<keyword evidence="5" id="KW-0479">Metal-binding</keyword>
<name>A0A8J5KVH1_ZINOF</name>
<keyword evidence="7" id="KW-0539">Nucleus</keyword>
<dbReference type="OrthoDB" id="2668416at2759"/>
<feature type="region of interest" description="Disordered" evidence="8">
    <location>
        <begin position="1"/>
        <end position="33"/>
    </location>
</feature>
<evidence type="ECO:0000313" key="11">
    <source>
        <dbReference type="Proteomes" id="UP000734854"/>
    </source>
</evidence>
<feature type="compositionally biased region" description="Low complexity" evidence="8">
    <location>
        <begin position="1"/>
        <end position="15"/>
    </location>
</feature>
<evidence type="ECO:0000259" key="9">
    <source>
        <dbReference type="Pfam" id="PF13359"/>
    </source>
</evidence>
<evidence type="ECO:0000256" key="6">
    <source>
        <dbReference type="ARBA" id="ARBA00022801"/>
    </source>
</evidence>
<sequence>MDHYAASSSANSIANDMMPPPPPLSPPPPPPHRRVWVRERSSEWLDRHNSPELPEAEFRRAFRMSRATFDFLCEVLAAAVARENTALRADIPVRQRVAVCVWRLATGESLRLVSRRFGLGISTCHKIFLEVCAAICNMLMLGMLAWPNPERAAAAAARFKAISGGITGMVGAMYTTHIPVTAQQENAAAYFNRRHTDRNQRTSYTVTLQGVVDPDGVFTDVCIGWPGSLADEQVLENSALYQCGNRGMLGGPYWIVGGAGYPLLDWLLVPYVQENLTLEQLTFNERAATAAAVAREAFRRLKGRWGCLRQRTEVKQQDLPLVIAVCCVLHNLCEIRQEEMGEELQGFGLEDHEMVCENVGVRSARAAQARDAIARPRPRAWNSCLINTHPR</sequence>